<comment type="caution">
    <text evidence="3">The sequence shown here is derived from an EMBL/GenBank/DDBJ whole genome shotgun (WGS) entry which is preliminary data.</text>
</comment>
<protein>
    <submittedName>
        <fullName evidence="3">Tellurite resistance TerB C-terminal domain-containing protein</fullName>
    </submittedName>
</protein>
<organism evidence="3 4">
    <name type="scientific">Paenibacillus medicaginis</name>
    <dbReference type="NCBI Taxonomy" id="1470560"/>
    <lineage>
        <taxon>Bacteria</taxon>
        <taxon>Bacillati</taxon>
        <taxon>Bacillota</taxon>
        <taxon>Bacilli</taxon>
        <taxon>Bacillales</taxon>
        <taxon>Paenibacillaceae</taxon>
        <taxon>Paenibacillus</taxon>
    </lineage>
</organism>
<feature type="compositionally biased region" description="Low complexity" evidence="1">
    <location>
        <begin position="241"/>
        <end position="257"/>
    </location>
</feature>
<proteinExistence type="predicted"/>
<dbReference type="Proteomes" id="UP001580430">
    <property type="component" value="Unassembled WGS sequence"/>
</dbReference>
<keyword evidence="4" id="KW-1185">Reference proteome</keyword>
<dbReference type="InterPro" id="IPR028932">
    <property type="entry name" value="TerB-C"/>
</dbReference>
<evidence type="ECO:0000313" key="3">
    <source>
        <dbReference type="EMBL" id="MFB5760671.1"/>
    </source>
</evidence>
<evidence type="ECO:0000259" key="2">
    <source>
        <dbReference type="Pfam" id="PF15615"/>
    </source>
</evidence>
<feature type="region of interest" description="Disordered" evidence="1">
    <location>
        <begin position="241"/>
        <end position="267"/>
    </location>
</feature>
<dbReference type="EMBL" id="JBHIRY010000007">
    <property type="protein sequence ID" value="MFB5760671.1"/>
    <property type="molecule type" value="Genomic_DNA"/>
</dbReference>
<evidence type="ECO:0000256" key="1">
    <source>
        <dbReference type="SAM" id="MobiDB-lite"/>
    </source>
</evidence>
<dbReference type="RefSeq" id="WP_375519825.1">
    <property type="nucleotide sequence ID" value="NZ_JBHIRY010000007.1"/>
</dbReference>
<name>A0ABV5BZG6_9BACL</name>
<sequence>MLVHRLPVPLDEIIISSPAVMRGDLFDLALTRLLEEEKPVLPLEIVLGLSDYNMRRSTFYSSGGKESLAKLVPRVITLVDTYMGKTQGRRLKDAFAPGRSKTVNRYLFQRAVYDPSFHGRTILLKFIPYREYKPFRQYITQLIRCTENKLREMAGFKGRLKEIVLLPETQALIERFIEKEQLQARRTSREIQIDTERLASLQEDTEVVQRLLTVEYDEESEGGGEAETVYSELAERRSWRELSSSVEHSPSKESSSSGIKEAEDMGADSAEEWQEIKAGLQPVHLQVLSLLLSGGPVVKELASLAAQHGSMPELLIDEINDAAMETIGDLLIEDFTVMDEHIDLVREIIGEQLDEST</sequence>
<feature type="domain" description="TerB-C" evidence="2">
    <location>
        <begin position="183"/>
        <end position="334"/>
    </location>
</feature>
<dbReference type="Pfam" id="PF15615">
    <property type="entry name" value="TerB_C"/>
    <property type="match status" value="1"/>
</dbReference>
<evidence type="ECO:0000313" key="4">
    <source>
        <dbReference type="Proteomes" id="UP001580430"/>
    </source>
</evidence>
<gene>
    <name evidence="3" type="ORF">ACE5LO_09735</name>
</gene>
<accession>A0ABV5BZG6</accession>
<reference evidence="3 4" key="1">
    <citation type="submission" date="2024-09" db="EMBL/GenBank/DDBJ databases">
        <title>Paenibacillus zeirhizospherea sp. nov., isolated from surface of the maize (Zea mays) roots in a horticulture field, Hungary.</title>
        <authorList>
            <person name="Marton D."/>
            <person name="Farkas M."/>
            <person name="Bedics A."/>
            <person name="Toth E."/>
            <person name="Tancsics A."/>
            <person name="Boka K."/>
            <person name="Marati G."/>
            <person name="Kriszt B."/>
            <person name="Cserhati M."/>
        </authorList>
    </citation>
    <scope>NUCLEOTIDE SEQUENCE [LARGE SCALE GENOMIC DNA]</scope>
    <source>
        <strain evidence="3 4">JCM 18446</strain>
    </source>
</reference>